<evidence type="ECO:0000256" key="2">
    <source>
        <dbReference type="ARBA" id="ARBA00009671"/>
    </source>
</evidence>
<comment type="similarity">
    <text evidence="2 6">Belongs to the anoctamin family.</text>
</comment>
<dbReference type="InterPro" id="IPR007632">
    <property type="entry name" value="Anoctamin"/>
</dbReference>
<feature type="transmembrane region" description="Helical" evidence="6">
    <location>
        <begin position="77"/>
        <end position="99"/>
    </location>
</feature>
<organism evidence="9 10">
    <name type="scientific">Staurois parvus</name>
    <dbReference type="NCBI Taxonomy" id="386267"/>
    <lineage>
        <taxon>Eukaryota</taxon>
        <taxon>Metazoa</taxon>
        <taxon>Chordata</taxon>
        <taxon>Craniata</taxon>
        <taxon>Vertebrata</taxon>
        <taxon>Euteleostomi</taxon>
        <taxon>Amphibia</taxon>
        <taxon>Batrachia</taxon>
        <taxon>Anura</taxon>
        <taxon>Neobatrachia</taxon>
        <taxon>Ranoidea</taxon>
        <taxon>Ranidae</taxon>
        <taxon>Staurois</taxon>
    </lineage>
</organism>
<protein>
    <recommendedName>
        <fullName evidence="6">Anoctamin</fullName>
    </recommendedName>
</protein>
<evidence type="ECO:0000256" key="1">
    <source>
        <dbReference type="ARBA" id="ARBA00004141"/>
    </source>
</evidence>
<dbReference type="PANTHER" id="PTHR12308">
    <property type="entry name" value="ANOCTAMIN"/>
    <property type="match status" value="1"/>
</dbReference>
<evidence type="ECO:0000256" key="7">
    <source>
        <dbReference type="SAM" id="SignalP"/>
    </source>
</evidence>
<feature type="chain" id="PRO_5047008549" description="Anoctamin" evidence="7">
    <location>
        <begin position="21"/>
        <end position="104"/>
    </location>
</feature>
<evidence type="ECO:0000256" key="6">
    <source>
        <dbReference type="RuleBase" id="RU280814"/>
    </source>
</evidence>
<reference evidence="9" key="1">
    <citation type="submission" date="2023-05" db="EMBL/GenBank/DDBJ databases">
        <authorList>
            <person name="Stuckert A."/>
        </authorList>
    </citation>
    <scope>NUCLEOTIDE SEQUENCE</scope>
</reference>
<keyword evidence="3 6" id="KW-0812">Transmembrane</keyword>
<dbReference type="PANTHER" id="PTHR12308:SF40">
    <property type="entry name" value="ANOCTAMIN-10"/>
    <property type="match status" value="1"/>
</dbReference>
<gene>
    <name evidence="9" type="ORF">SPARVUS_LOCUS3547304</name>
</gene>
<accession>A0ABN9BT27</accession>
<keyword evidence="10" id="KW-1185">Reference proteome</keyword>
<keyword evidence="5 6" id="KW-0472">Membrane</keyword>
<sequence>MYFFSLQSLVCLLLVSQFFNQIFETFLPYWMQKRTNRQVADKAKPLNAASKYTLLEQIHLEKDMYTYLGTFDDYLELFLLFGYVSLFSCIFPAAAIFVCREQCF</sequence>
<dbReference type="Proteomes" id="UP001162483">
    <property type="component" value="Unassembled WGS sequence"/>
</dbReference>
<dbReference type="InterPro" id="IPR049452">
    <property type="entry name" value="Anoctamin_TM"/>
</dbReference>
<evidence type="ECO:0000256" key="5">
    <source>
        <dbReference type="ARBA" id="ARBA00023136"/>
    </source>
</evidence>
<keyword evidence="7" id="KW-0732">Signal</keyword>
<feature type="signal peptide" evidence="7">
    <location>
        <begin position="1"/>
        <end position="20"/>
    </location>
</feature>
<evidence type="ECO:0000313" key="10">
    <source>
        <dbReference type="Proteomes" id="UP001162483"/>
    </source>
</evidence>
<dbReference type="EMBL" id="CATNWA010005721">
    <property type="protein sequence ID" value="CAI9550653.1"/>
    <property type="molecule type" value="Genomic_DNA"/>
</dbReference>
<proteinExistence type="inferred from homology"/>
<keyword evidence="4 6" id="KW-1133">Transmembrane helix</keyword>
<comment type="caution">
    <text evidence="9">The sequence shown here is derived from an EMBL/GenBank/DDBJ whole genome shotgun (WGS) entry which is preliminary data.</text>
</comment>
<comment type="subcellular location">
    <subcellularLocation>
        <location evidence="1 6">Membrane</location>
        <topology evidence="1 6">Multi-pass membrane protein</topology>
    </subcellularLocation>
</comment>
<comment type="caution">
    <text evidence="6">Lacks conserved residue(s) required for the propagation of feature annotation.</text>
</comment>
<feature type="domain" description="Anoctamin transmembrane" evidence="8">
    <location>
        <begin position="7"/>
        <end position="98"/>
    </location>
</feature>
<evidence type="ECO:0000256" key="4">
    <source>
        <dbReference type="ARBA" id="ARBA00022989"/>
    </source>
</evidence>
<dbReference type="Pfam" id="PF04547">
    <property type="entry name" value="Anoctamin"/>
    <property type="match status" value="1"/>
</dbReference>
<evidence type="ECO:0000313" key="9">
    <source>
        <dbReference type="EMBL" id="CAI9550653.1"/>
    </source>
</evidence>
<evidence type="ECO:0000259" key="8">
    <source>
        <dbReference type="Pfam" id="PF04547"/>
    </source>
</evidence>
<name>A0ABN9BT27_9NEOB</name>
<evidence type="ECO:0000256" key="3">
    <source>
        <dbReference type="ARBA" id="ARBA00022692"/>
    </source>
</evidence>